<reference evidence="4" key="1">
    <citation type="journal article" date="2004" name="Nature">
        <title>Genome duplication in the teleost fish Tetraodon nigroviridis reveals the early vertebrate proto-karyotype.</title>
        <authorList>
            <person name="Jaillon O."/>
            <person name="Aury J.-M."/>
            <person name="Brunet F."/>
            <person name="Petit J.-L."/>
            <person name="Stange-Thomann N."/>
            <person name="Mauceli E."/>
            <person name="Bouneau L."/>
            <person name="Fischer C."/>
            <person name="Ozouf-Costaz C."/>
            <person name="Bernot A."/>
            <person name="Nicaud S."/>
            <person name="Jaffe D."/>
            <person name="Fisher S."/>
            <person name="Lutfalla G."/>
            <person name="Dossat C."/>
            <person name="Segurens B."/>
            <person name="Dasilva C."/>
            <person name="Salanoubat M."/>
            <person name="Levy M."/>
            <person name="Boudet N."/>
            <person name="Castellano S."/>
            <person name="Anthouard V."/>
            <person name="Jubin C."/>
            <person name="Castelli V."/>
            <person name="Katinka M."/>
            <person name="Vacherie B."/>
            <person name="Biemont C."/>
            <person name="Skalli Z."/>
            <person name="Cattolico L."/>
            <person name="Poulain J."/>
            <person name="De Berardinis V."/>
            <person name="Cruaud C."/>
            <person name="Duprat S."/>
            <person name="Brottier P."/>
            <person name="Coutanceau J.-P."/>
            <person name="Gouzy J."/>
            <person name="Parra G."/>
            <person name="Lardier G."/>
            <person name="Chapple C."/>
            <person name="McKernan K.J."/>
            <person name="McEwan P."/>
            <person name="Bosak S."/>
            <person name="Kellis M."/>
            <person name="Volff J.-N."/>
            <person name="Guigo R."/>
            <person name="Zody M.C."/>
            <person name="Mesirov J."/>
            <person name="Lindblad-Toh K."/>
            <person name="Birren B."/>
            <person name="Nusbaum C."/>
            <person name="Kahn D."/>
            <person name="Robinson-Rechavi M."/>
            <person name="Laudet V."/>
            <person name="Schachter V."/>
            <person name="Quetier F."/>
            <person name="Saurin W."/>
            <person name="Scarpelli C."/>
            <person name="Wincker P."/>
            <person name="Lander E.S."/>
            <person name="Weissenbach J."/>
            <person name="Roest Crollius H."/>
        </authorList>
    </citation>
    <scope>NUCLEOTIDE SEQUENCE [LARGE SCALE GENOMIC DNA]</scope>
</reference>
<evidence type="ECO:0000256" key="2">
    <source>
        <dbReference type="ARBA" id="ARBA00022801"/>
    </source>
</evidence>
<dbReference type="PANTHER" id="PTHR21661">
    <property type="entry name" value="EPOXIDE HYDROLASE 1-RELATED"/>
    <property type="match status" value="1"/>
</dbReference>
<feature type="non-terminal residue" evidence="4">
    <location>
        <position position="1"/>
    </location>
</feature>
<dbReference type="AlphaFoldDB" id="Q4RDG0"/>
<evidence type="ECO:0000256" key="1">
    <source>
        <dbReference type="ARBA" id="ARBA00010088"/>
    </source>
</evidence>
<comment type="caution">
    <text evidence="4">The sequence shown here is derived from an EMBL/GenBank/DDBJ whole genome shotgun (WGS) entry which is preliminary data.</text>
</comment>
<dbReference type="GO" id="GO:0097176">
    <property type="term" value="P:epoxide metabolic process"/>
    <property type="evidence" value="ECO:0007669"/>
    <property type="project" value="TreeGrafter"/>
</dbReference>
<dbReference type="PANTHER" id="PTHR21661:SF78">
    <property type="entry name" value="EPOXIDE HYDROLASE 1"/>
    <property type="match status" value="1"/>
</dbReference>
<dbReference type="SUPFAM" id="SSF53474">
    <property type="entry name" value="alpha/beta-Hydrolases"/>
    <property type="match status" value="1"/>
</dbReference>
<comment type="similarity">
    <text evidence="1">Belongs to the peptidase S33 family.</text>
</comment>
<dbReference type="Gene3D" id="3.40.50.1820">
    <property type="entry name" value="alpha/beta hydrolase"/>
    <property type="match status" value="1"/>
</dbReference>
<dbReference type="EMBL" id="CAAE01016573">
    <property type="protein sequence ID" value="CAG13572.1"/>
    <property type="molecule type" value="Genomic_DNA"/>
</dbReference>
<sequence length="162" mass="18714">DLHERIDSTRHTDALEDSAFQYGFNATHLKKVVSYWRNEFDWKKQVDVLNKYPHFKTKIEGLDVHFIHVRPPTRPNQRVLPLMLVHGWPGSFYEFYRIMPLLTENQGGIAFEVICPSIPGYGFSEAPHKQGFNSLAAARVFLKLMERLGFSSSTYRVETGAL</sequence>
<gene>
    <name evidence="4" type="ORF">GSTENG00037029001</name>
</gene>
<dbReference type="InterPro" id="IPR029058">
    <property type="entry name" value="AB_hydrolase_fold"/>
</dbReference>
<dbReference type="InterPro" id="IPR000639">
    <property type="entry name" value="Epox_hydrolase-like"/>
</dbReference>
<keyword evidence="2" id="KW-0378">Hydrolase</keyword>
<dbReference type="GO" id="GO:0004301">
    <property type="term" value="F:epoxide hydrolase activity"/>
    <property type="evidence" value="ECO:0007669"/>
    <property type="project" value="TreeGrafter"/>
</dbReference>
<proteinExistence type="inferred from homology"/>
<protein>
    <submittedName>
        <fullName evidence="4">(spotted green pufferfish) hypothetical protein</fullName>
    </submittedName>
</protein>
<dbReference type="GO" id="GO:0019369">
    <property type="term" value="P:arachidonate metabolic process"/>
    <property type="evidence" value="ECO:0007669"/>
    <property type="project" value="TreeGrafter"/>
</dbReference>
<dbReference type="OrthoDB" id="8862272at2759"/>
<evidence type="ECO:0000259" key="3">
    <source>
        <dbReference type="Pfam" id="PF06441"/>
    </source>
</evidence>
<organism evidence="4">
    <name type="scientific">Tetraodon nigroviridis</name>
    <name type="common">Spotted green pufferfish</name>
    <name type="synonym">Chelonodon nigroviridis</name>
    <dbReference type="NCBI Taxonomy" id="99883"/>
    <lineage>
        <taxon>Eukaryota</taxon>
        <taxon>Metazoa</taxon>
        <taxon>Chordata</taxon>
        <taxon>Craniata</taxon>
        <taxon>Vertebrata</taxon>
        <taxon>Euteleostomi</taxon>
        <taxon>Actinopterygii</taxon>
        <taxon>Neopterygii</taxon>
        <taxon>Teleostei</taxon>
        <taxon>Neoteleostei</taxon>
        <taxon>Acanthomorphata</taxon>
        <taxon>Eupercaria</taxon>
        <taxon>Tetraodontiformes</taxon>
        <taxon>Tetradontoidea</taxon>
        <taxon>Tetraodontidae</taxon>
        <taxon>Tetraodon</taxon>
    </lineage>
</organism>
<dbReference type="KEGG" id="tng:GSTEN00037029G001"/>
<evidence type="ECO:0000313" key="4">
    <source>
        <dbReference type="EMBL" id="CAG13572.1"/>
    </source>
</evidence>
<name>Q4RDG0_TETNG</name>
<dbReference type="PRINTS" id="PR00412">
    <property type="entry name" value="EPOXHYDRLASE"/>
</dbReference>
<dbReference type="InterPro" id="IPR010497">
    <property type="entry name" value="Epoxide_hydro_N"/>
</dbReference>
<feature type="domain" description="Epoxide hydrolase N-terminal" evidence="3">
    <location>
        <begin position="1"/>
        <end position="95"/>
    </location>
</feature>
<accession>Q4RDG0</accession>
<dbReference type="Pfam" id="PF06441">
    <property type="entry name" value="EHN"/>
    <property type="match status" value="1"/>
</dbReference>
<reference evidence="4" key="2">
    <citation type="submission" date="2004-02" db="EMBL/GenBank/DDBJ databases">
        <authorList>
            <consortium name="Genoscope"/>
            <consortium name="Whitehead Institute Centre for Genome Research"/>
        </authorList>
    </citation>
    <scope>NUCLEOTIDE SEQUENCE</scope>
</reference>